<name>C6M9F7_NEISI</name>
<comment type="caution">
    <text evidence="1">The sequence shown here is derived from an EMBL/GenBank/DDBJ whole genome shotgun (WGS) entry which is preliminary data.</text>
</comment>
<proteinExistence type="predicted"/>
<dbReference type="EMBL" id="ACKO02000028">
    <property type="protein sequence ID" value="EET43031.1"/>
    <property type="molecule type" value="Genomic_DNA"/>
</dbReference>
<evidence type="ECO:0000313" key="1">
    <source>
        <dbReference type="EMBL" id="EET43031.1"/>
    </source>
</evidence>
<protein>
    <submittedName>
        <fullName evidence="1">Uncharacterized protein</fullName>
    </submittedName>
</protein>
<evidence type="ECO:0000313" key="2">
    <source>
        <dbReference type="Proteomes" id="UP000005365"/>
    </source>
</evidence>
<organism evidence="1 2">
    <name type="scientific">Neisseria sicca ATCC 29256</name>
    <dbReference type="NCBI Taxonomy" id="547045"/>
    <lineage>
        <taxon>Bacteria</taxon>
        <taxon>Pseudomonadati</taxon>
        <taxon>Pseudomonadota</taxon>
        <taxon>Betaproteobacteria</taxon>
        <taxon>Neisseriales</taxon>
        <taxon>Neisseriaceae</taxon>
        <taxon>Neisseria</taxon>
    </lineage>
</organism>
<dbReference type="AlphaFoldDB" id="C6M9F7"/>
<accession>C6M9F7</accession>
<keyword evidence="2" id="KW-1185">Reference proteome</keyword>
<sequence length="63" mass="6593">MVAVEVAGLLAVFAVCGCPIADLRQRLVGIRGCVDIGISAVRVDFLQQMAAVPNEAGFLFEAT</sequence>
<dbReference type="Proteomes" id="UP000005365">
    <property type="component" value="Unassembled WGS sequence"/>
</dbReference>
<reference evidence="1" key="1">
    <citation type="submission" date="2009-07" db="EMBL/GenBank/DDBJ databases">
        <authorList>
            <person name="Weinstock G."/>
            <person name="Sodergren E."/>
            <person name="Clifton S."/>
            <person name="Fulton L."/>
            <person name="Fulton B."/>
            <person name="Courtney L."/>
            <person name="Fronick C."/>
            <person name="Harrison M."/>
            <person name="Strong C."/>
            <person name="Farmer C."/>
            <person name="Delahaunty K."/>
            <person name="Markovic C."/>
            <person name="Hall O."/>
            <person name="Minx P."/>
            <person name="Tomlinson C."/>
            <person name="Mitreva M."/>
            <person name="Nelson J."/>
            <person name="Hou S."/>
            <person name="Wollam A."/>
            <person name="Pepin K.H."/>
            <person name="Johnson M."/>
            <person name="Bhonagiri V."/>
            <person name="Nash W.E."/>
            <person name="Warren W."/>
            <person name="Chinwalla A."/>
            <person name="Mardis E.R."/>
            <person name="Wilson R.K."/>
        </authorList>
    </citation>
    <scope>NUCLEOTIDE SEQUENCE [LARGE SCALE GENOMIC DNA]</scope>
    <source>
        <strain evidence="1">ATCC 29256</strain>
    </source>
</reference>
<gene>
    <name evidence="1" type="ORF">NEISICOT_03176</name>
</gene>